<dbReference type="RefSeq" id="WP_189496049.1">
    <property type="nucleotide sequence ID" value="NZ_BMZH01000003.1"/>
</dbReference>
<dbReference type="Gene3D" id="3.40.50.1820">
    <property type="entry name" value="alpha/beta hydrolase"/>
    <property type="match status" value="1"/>
</dbReference>
<dbReference type="Pfam" id="PF12146">
    <property type="entry name" value="Hydrolase_4"/>
    <property type="match status" value="1"/>
</dbReference>
<dbReference type="AlphaFoldDB" id="A0A8J3CR30"/>
<evidence type="ECO:0000259" key="1">
    <source>
        <dbReference type="Pfam" id="PF12146"/>
    </source>
</evidence>
<organism evidence="2 3">
    <name type="scientific">Algimonas arctica</name>
    <dbReference type="NCBI Taxonomy" id="1479486"/>
    <lineage>
        <taxon>Bacteria</taxon>
        <taxon>Pseudomonadati</taxon>
        <taxon>Pseudomonadota</taxon>
        <taxon>Alphaproteobacteria</taxon>
        <taxon>Maricaulales</taxon>
        <taxon>Robiginitomaculaceae</taxon>
        <taxon>Algimonas</taxon>
    </lineage>
</organism>
<sequence length="325" mass="35556">MLDFETAELVQPGGYVVPDGLKSRLSLYFLDRPAGDHGHAQRLRVLLATQATDGEPRGTIFFSPGRTEFIEKYLEVVDDLTQRGFWVVIADPRGQGLSGRILEDRLKSYVESFQDYADDLGWVCDTLAPHCPKPFIAMGHSMGGTVVLQAALSGVLSPSAVICSAPMLGLVDIDSGLMRGGIRVLSALGLSRRSLPFQKQRSGLPVPFADNRLTSDKDRYKRWATFFQDTPRLRVGEPTFGWISAALISMGFINRNAAQLGIPGLMVAAGGDQIVDPASVETFAVKSGSDFHVIPGAKHELFLERDVMRNEFFAAIDAFLEEHAL</sequence>
<gene>
    <name evidence="2" type="primary">pldB</name>
    <name evidence="2" type="ORF">GCM10009069_09960</name>
</gene>
<proteinExistence type="predicted"/>
<evidence type="ECO:0000313" key="2">
    <source>
        <dbReference type="EMBL" id="GHA88922.1"/>
    </source>
</evidence>
<dbReference type="InterPro" id="IPR051044">
    <property type="entry name" value="MAG_DAG_Lipase"/>
</dbReference>
<dbReference type="PANTHER" id="PTHR11614">
    <property type="entry name" value="PHOSPHOLIPASE-RELATED"/>
    <property type="match status" value="1"/>
</dbReference>
<dbReference type="SUPFAM" id="SSF53474">
    <property type="entry name" value="alpha/beta-Hydrolases"/>
    <property type="match status" value="1"/>
</dbReference>
<name>A0A8J3CR30_9PROT</name>
<protein>
    <submittedName>
        <fullName evidence="2">Lysophospholipase</fullName>
    </submittedName>
</protein>
<feature type="domain" description="Serine aminopeptidase S33" evidence="1">
    <location>
        <begin position="55"/>
        <end position="306"/>
    </location>
</feature>
<keyword evidence="3" id="KW-1185">Reference proteome</keyword>
<dbReference type="EMBL" id="BMZH01000003">
    <property type="protein sequence ID" value="GHA88922.1"/>
    <property type="molecule type" value="Genomic_DNA"/>
</dbReference>
<evidence type="ECO:0000313" key="3">
    <source>
        <dbReference type="Proteomes" id="UP000634004"/>
    </source>
</evidence>
<dbReference type="InterPro" id="IPR022742">
    <property type="entry name" value="Hydrolase_4"/>
</dbReference>
<dbReference type="InterPro" id="IPR029058">
    <property type="entry name" value="AB_hydrolase_fold"/>
</dbReference>
<dbReference type="Proteomes" id="UP000634004">
    <property type="component" value="Unassembled WGS sequence"/>
</dbReference>
<reference evidence="2" key="1">
    <citation type="journal article" date="2014" name="Int. J. Syst. Evol. Microbiol.">
        <title>Complete genome sequence of Corynebacterium casei LMG S-19264T (=DSM 44701T), isolated from a smear-ripened cheese.</title>
        <authorList>
            <consortium name="US DOE Joint Genome Institute (JGI-PGF)"/>
            <person name="Walter F."/>
            <person name="Albersmeier A."/>
            <person name="Kalinowski J."/>
            <person name="Ruckert C."/>
        </authorList>
    </citation>
    <scope>NUCLEOTIDE SEQUENCE</scope>
    <source>
        <strain evidence="2">KCTC 32513</strain>
    </source>
</reference>
<accession>A0A8J3CR30</accession>
<reference evidence="2" key="2">
    <citation type="submission" date="2020-09" db="EMBL/GenBank/DDBJ databases">
        <authorList>
            <person name="Sun Q."/>
            <person name="Kim S."/>
        </authorList>
    </citation>
    <scope>NUCLEOTIDE SEQUENCE</scope>
    <source>
        <strain evidence="2">KCTC 32513</strain>
    </source>
</reference>
<comment type="caution">
    <text evidence="2">The sequence shown here is derived from an EMBL/GenBank/DDBJ whole genome shotgun (WGS) entry which is preliminary data.</text>
</comment>